<dbReference type="GO" id="GO:1990904">
    <property type="term" value="C:ribonucleoprotein complex"/>
    <property type="evidence" value="ECO:0007669"/>
    <property type="project" value="UniProtKB-KW"/>
</dbReference>
<dbReference type="FunFam" id="3.30.1490.10:FF:000001">
    <property type="entry name" value="30S ribosomal protein S8"/>
    <property type="match status" value="1"/>
</dbReference>
<evidence type="ECO:0000256" key="2">
    <source>
        <dbReference type="ARBA" id="ARBA00022980"/>
    </source>
</evidence>
<comment type="subcellular location">
    <subcellularLocation>
        <location evidence="4">Plastid</location>
        <location evidence="4">Chloroplast</location>
    </subcellularLocation>
</comment>
<sequence length="130" mass="14565">MSNNDTIGNMITSIKNANLAKLTKINIKSTKLVYRILNILSKEGFIEIEKSLYPGIISVRIKYEDLGQKPYITNIVRISKPGLRVFVNKNQIPRIWGGVGICLLSTSKGILTGQEAKKYKVGGEMILQIW</sequence>
<dbReference type="PANTHER" id="PTHR11758">
    <property type="entry name" value="40S RIBOSOMAL PROTEIN S15A"/>
    <property type="match status" value="1"/>
</dbReference>
<dbReference type="NCBIfam" id="NF001109">
    <property type="entry name" value="PRK00136.1"/>
    <property type="match status" value="1"/>
</dbReference>
<dbReference type="Gene3D" id="3.30.1490.10">
    <property type="match status" value="1"/>
</dbReference>
<dbReference type="Pfam" id="PF00410">
    <property type="entry name" value="Ribosomal_S8"/>
    <property type="match status" value="1"/>
</dbReference>
<evidence type="ECO:0000256" key="5">
    <source>
        <dbReference type="RuleBase" id="RU003660"/>
    </source>
</evidence>
<keyword evidence="4" id="KW-0699">rRNA-binding</keyword>
<keyword evidence="6" id="KW-0934">Plastid</keyword>
<dbReference type="GO" id="GO:0019843">
    <property type="term" value="F:rRNA binding"/>
    <property type="evidence" value="ECO:0007669"/>
    <property type="project" value="UniProtKB-UniRule"/>
</dbReference>
<evidence type="ECO:0000256" key="1">
    <source>
        <dbReference type="ARBA" id="ARBA00006471"/>
    </source>
</evidence>
<geneLocation type="chloroplast" evidence="6"/>
<reference evidence="6" key="1">
    <citation type="journal article" date="2018" name="J. Eukaryot. Microbiol.">
        <title>Intrageneric Variability Between the Chloroplast Genomes of Trachelomonas grandis and Trachelomonas volvocina and Phylogenomic Analysis of Phototrophic Euglenoids.</title>
        <authorList>
            <person name="Dabbagh N."/>
            <person name="Preisfeld A."/>
        </authorList>
    </citation>
    <scope>NUCLEOTIDE SEQUENCE</scope>
</reference>
<dbReference type="GO" id="GO:0006412">
    <property type="term" value="P:translation"/>
    <property type="evidence" value="ECO:0007669"/>
    <property type="project" value="UniProtKB-UniRule"/>
</dbReference>
<dbReference type="InterPro" id="IPR035987">
    <property type="entry name" value="Ribosomal_uS8_sf"/>
</dbReference>
<evidence type="ECO:0000256" key="3">
    <source>
        <dbReference type="ARBA" id="ARBA00023274"/>
    </source>
</evidence>
<keyword evidence="4" id="KW-0694">RNA-binding</keyword>
<keyword evidence="2 4" id="KW-0689">Ribosomal protein</keyword>
<protein>
    <recommendedName>
        <fullName evidence="4">Small ribosomal subunit protein uS8c</fullName>
    </recommendedName>
</protein>
<dbReference type="GO" id="GO:0009507">
    <property type="term" value="C:chloroplast"/>
    <property type="evidence" value="ECO:0007669"/>
    <property type="project" value="UniProtKB-SubCell"/>
</dbReference>
<dbReference type="InterPro" id="IPR000630">
    <property type="entry name" value="Ribosomal_uS8"/>
</dbReference>
<organism evidence="6">
    <name type="scientific">Trachelomonas grandis</name>
    <dbReference type="NCBI Taxonomy" id="215769"/>
    <lineage>
        <taxon>Eukaryota</taxon>
        <taxon>Discoba</taxon>
        <taxon>Euglenozoa</taxon>
        <taxon>Euglenida</taxon>
        <taxon>Spirocuta</taxon>
        <taxon>Euglenophyceae</taxon>
        <taxon>Euglenales</taxon>
        <taxon>Euglenaceae</taxon>
        <taxon>Trachelomonas</taxon>
    </lineage>
</organism>
<evidence type="ECO:0000313" key="6">
    <source>
        <dbReference type="EMBL" id="AYB71456.1"/>
    </source>
</evidence>
<dbReference type="GO" id="GO:0005840">
    <property type="term" value="C:ribosome"/>
    <property type="evidence" value="ECO:0007669"/>
    <property type="project" value="UniProtKB-KW"/>
</dbReference>
<dbReference type="PROSITE" id="PS00053">
    <property type="entry name" value="RIBOSOMAL_S8"/>
    <property type="match status" value="1"/>
</dbReference>
<proteinExistence type="inferred from homology"/>
<keyword evidence="6" id="KW-0150">Chloroplast</keyword>
<name>A0A385UK08_9EUGL</name>
<dbReference type="Gene3D" id="3.30.1370.30">
    <property type="match status" value="1"/>
</dbReference>
<evidence type="ECO:0000256" key="4">
    <source>
        <dbReference type="HAMAP-Rule" id="MF_01302"/>
    </source>
</evidence>
<gene>
    <name evidence="4 6" type="primary">rps8</name>
</gene>
<dbReference type="GO" id="GO:0003735">
    <property type="term" value="F:structural constituent of ribosome"/>
    <property type="evidence" value="ECO:0007669"/>
    <property type="project" value="InterPro"/>
</dbReference>
<dbReference type="EMBL" id="MH285877">
    <property type="protein sequence ID" value="AYB71456.1"/>
    <property type="molecule type" value="Genomic_DNA"/>
</dbReference>
<comment type="subunit">
    <text evidence="4">Part of the 30S ribosomal subunit.</text>
</comment>
<dbReference type="SUPFAM" id="SSF56047">
    <property type="entry name" value="Ribosomal protein S8"/>
    <property type="match status" value="1"/>
</dbReference>
<comment type="similarity">
    <text evidence="1 4 5">Belongs to the universal ribosomal protein uS8 family.</text>
</comment>
<dbReference type="HAMAP" id="MF_01302_B">
    <property type="entry name" value="Ribosomal_uS8_B"/>
    <property type="match status" value="1"/>
</dbReference>
<comment type="function">
    <text evidence="4">One of the primary rRNA binding proteins, it binds directly to 16S rRNA central domain where it helps coordinate assembly of the platform of the 30S subunit.</text>
</comment>
<dbReference type="AlphaFoldDB" id="A0A385UK08"/>
<keyword evidence="3 4" id="KW-0687">Ribonucleoprotein</keyword>
<accession>A0A385UK08</accession>
<dbReference type="InterPro" id="IPR047863">
    <property type="entry name" value="Ribosomal_uS8_CS"/>
</dbReference>